<feature type="transmembrane region" description="Helical" evidence="7">
    <location>
        <begin position="258"/>
        <end position="277"/>
    </location>
</feature>
<feature type="transmembrane region" description="Helical" evidence="7">
    <location>
        <begin position="47"/>
        <end position="70"/>
    </location>
</feature>
<evidence type="ECO:0000256" key="6">
    <source>
        <dbReference type="ARBA" id="ARBA00023136"/>
    </source>
</evidence>
<comment type="subcellular location">
    <subcellularLocation>
        <location evidence="1">Cell membrane</location>
        <topology evidence="1">Multi-pass membrane protein</topology>
    </subcellularLocation>
</comment>
<keyword evidence="2" id="KW-0813">Transport</keyword>
<accession>A0A4R0JIL6</accession>
<sequence>MSDSQRWRQLDFRLLLIGQTTSQLGAQVSGVAVPLLAVLVLDASPTALGLVTAAGTIAFTLVGLPAGAWIDRRRRRPVLIGSELVRAVALATLPLSAVFGLLTMTQLIMVSFLVGVTRVFFDVGYQSYLPSIIGNDRLLTGNAAIETVRASGQVLGPGIGGWLVATAGAVNVVLVQAMTSALSAGSLVAIRTPELAPDQSPEPPRWRTQIKEGLVFVARSPSLRAIALTSATGNLAFATAASVSFIFLVRTLLLSPRLIGLLLAAGSVTAMAGAALTPLLARRFGSARIVWLALATTGPLALLTPLAQPGWSVVLVAVGTAAGEFGQIVYAISSLSLRQRFCPPQLLGRVNATMRFLIVGLFPLGATLGGVLGELVGSRVTLLIAGAIVAVSPVPVYLALRGVRDADELHAGRRARQLYDD</sequence>
<dbReference type="Proteomes" id="UP000291144">
    <property type="component" value="Unassembled WGS sequence"/>
</dbReference>
<protein>
    <submittedName>
        <fullName evidence="9">MFS transporter</fullName>
    </submittedName>
</protein>
<feature type="transmembrane region" description="Helical" evidence="7">
    <location>
        <begin position="289"/>
        <end position="307"/>
    </location>
</feature>
<feature type="transmembrane region" description="Helical" evidence="7">
    <location>
        <begin position="313"/>
        <end position="335"/>
    </location>
</feature>
<feature type="domain" description="Major facilitator superfamily (MFS) profile" evidence="8">
    <location>
        <begin position="222"/>
        <end position="421"/>
    </location>
</feature>
<keyword evidence="4 7" id="KW-0812">Transmembrane</keyword>
<keyword evidence="5 7" id="KW-1133">Transmembrane helix</keyword>
<evidence type="ECO:0000313" key="10">
    <source>
        <dbReference type="Proteomes" id="UP000291144"/>
    </source>
</evidence>
<dbReference type="OrthoDB" id="9815525at2"/>
<name>A0A4R0JIL6_9ACTN</name>
<feature type="transmembrane region" description="Helical" evidence="7">
    <location>
        <begin position="159"/>
        <end position="182"/>
    </location>
</feature>
<feature type="transmembrane region" description="Helical" evidence="7">
    <location>
        <begin position="382"/>
        <end position="400"/>
    </location>
</feature>
<dbReference type="Gene3D" id="1.20.1250.20">
    <property type="entry name" value="MFS general substrate transporter like domains"/>
    <property type="match status" value="1"/>
</dbReference>
<dbReference type="EMBL" id="SJKB01000036">
    <property type="protein sequence ID" value="TCC45554.1"/>
    <property type="molecule type" value="Genomic_DNA"/>
</dbReference>
<keyword evidence="6 7" id="KW-0472">Membrane</keyword>
<evidence type="ECO:0000256" key="2">
    <source>
        <dbReference type="ARBA" id="ARBA00022448"/>
    </source>
</evidence>
<dbReference type="CDD" id="cd06173">
    <property type="entry name" value="MFS_MefA_like"/>
    <property type="match status" value="1"/>
</dbReference>
<dbReference type="AlphaFoldDB" id="A0A4R0JIL6"/>
<dbReference type="PROSITE" id="PS50850">
    <property type="entry name" value="MFS"/>
    <property type="match status" value="1"/>
</dbReference>
<feature type="transmembrane region" description="Helical" evidence="7">
    <location>
        <begin position="12"/>
        <end position="41"/>
    </location>
</feature>
<organism evidence="9 10">
    <name type="scientific">Kribbella pittospori</name>
    <dbReference type="NCBI Taxonomy" id="722689"/>
    <lineage>
        <taxon>Bacteria</taxon>
        <taxon>Bacillati</taxon>
        <taxon>Actinomycetota</taxon>
        <taxon>Actinomycetes</taxon>
        <taxon>Propionibacteriales</taxon>
        <taxon>Kribbellaceae</taxon>
        <taxon>Kribbella</taxon>
    </lineage>
</organism>
<evidence type="ECO:0000256" key="4">
    <source>
        <dbReference type="ARBA" id="ARBA00022692"/>
    </source>
</evidence>
<dbReference type="InterPro" id="IPR010290">
    <property type="entry name" value="TM_effector"/>
</dbReference>
<dbReference type="InterPro" id="IPR036259">
    <property type="entry name" value="MFS_trans_sf"/>
</dbReference>
<feature type="transmembrane region" description="Helical" evidence="7">
    <location>
        <begin position="226"/>
        <end position="252"/>
    </location>
</feature>
<proteinExistence type="predicted"/>
<evidence type="ECO:0000259" key="8">
    <source>
        <dbReference type="PROSITE" id="PS50850"/>
    </source>
</evidence>
<feature type="transmembrane region" description="Helical" evidence="7">
    <location>
        <begin position="356"/>
        <end position="376"/>
    </location>
</feature>
<gene>
    <name evidence="9" type="ORF">E0H73_44465</name>
</gene>
<evidence type="ECO:0000313" key="9">
    <source>
        <dbReference type="EMBL" id="TCC45554.1"/>
    </source>
</evidence>
<evidence type="ECO:0000256" key="3">
    <source>
        <dbReference type="ARBA" id="ARBA00022475"/>
    </source>
</evidence>
<dbReference type="InterPro" id="IPR020846">
    <property type="entry name" value="MFS_dom"/>
</dbReference>
<comment type="caution">
    <text evidence="9">The sequence shown here is derived from an EMBL/GenBank/DDBJ whole genome shotgun (WGS) entry which is preliminary data.</text>
</comment>
<dbReference type="GO" id="GO:0005886">
    <property type="term" value="C:plasma membrane"/>
    <property type="evidence" value="ECO:0007669"/>
    <property type="project" value="UniProtKB-SubCell"/>
</dbReference>
<dbReference type="GO" id="GO:0022857">
    <property type="term" value="F:transmembrane transporter activity"/>
    <property type="evidence" value="ECO:0007669"/>
    <property type="project" value="InterPro"/>
</dbReference>
<dbReference type="SUPFAM" id="SSF103473">
    <property type="entry name" value="MFS general substrate transporter"/>
    <property type="match status" value="1"/>
</dbReference>
<dbReference type="PANTHER" id="PTHR23513:SF6">
    <property type="entry name" value="MAJOR FACILITATOR SUPERFAMILY ASSOCIATED DOMAIN-CONTAINING PROTEIN"/>
    <property type="match status" value="1"/>
</dbReference>
<keyword evidence="10" id="KW-1185">Reference proteome</keyword>
<evidence type="ECO:0000256" key="5">
    <source>
        <dbReference type="ARBA" id="ARBA00022989"/>
    </source>
</evidence>
<dbReference type="RefSeq" id="WP_131367213.1">
    <property type="nucleotide sequence ID" value="NZ_SJKB01000036.1"/>
</dbReference>
<reference evidence="9 10" key="1">
    <citation type="submission" date="2019-02" db="EMBL/GenBank/DDBJ databases">
        <title>Kribbella capetownensis sp. nov. and Kribbella speibonae sp. nov., isolated from soil.</title>
        <authorList>
            <person name="Curtis S.M."/>
            <person name="Norton I."/>
            <person name="Everest G.J."/>
            <person name="Meyers P.R."/>
        </authorList>
    </citation>
    <scope>NUCLEOTIDE SEQUENCE [LARGE SCALE GENOMIC DNA]</scope>
    <source>
        <strain evidence="9 10">NRRL B-24813</strain>
    </source>
</reference>
<keyword evidence="3" id="KW-1003">Cell membrane</keyword>
<feature type="transmembrane region" description="Helical" evidence="7">
    <location>
        <begin position="91"/>
        <end position="121"/>
    </location>
</feature>
<evidence type="ECO:0000256" key="7">
    <source>
        <dbReference type="SAM" id="Phobius"/>
    </source>
</evidence>
<dbReference type="Pfam" id="PF05977">
    <property type="entry name" value="MFS_3"/>
    <property type="match status" value="1"/>
</dbReference>
<dbReference type="PANTHER" id="PTHR23513">
    <property type="entry name" value="INTEGRAL MEMBRANE EFFLUX PROTEIN-RELATED"/>
    <property type="match status" value="1"/>
</dbReference>
<evidence type="ECO:0000256" key="1">
    <source>
        <dbReference type="ARBA" id="ARBA00004651"/>
    </source>
</evidence>